<feature type="region of interest" description="Disordered" evidence="1">
    <location>
        <begin position="1"/>
        <end position="25"/>
    </location>
</feature>
<dbReference type="RefSeq" id="WP_245691082.1">
    <property type="nucleotide sequence ID" value="NZ_FNCN01000012.1"/>
</dbReference>
<evidence type="ECO:0000256" key="1">
    <source>
        <dbReference type="SAM" id="MobiDB-lite"/>
    </source>
</evidence>
<dbReference type="PANTHER" id="PTHR30313">
    <property type="entry name" value="DNA PRIMASE"/>
    <property type="match status" value="1"/>
</dbReference>
<dbReference type="CDD" id="cd01029">
    <property type="entry name" value="TOPRIM_primases"/>
    <property type="match status" value="1"/>
</dbReference>
<dbReference type="STRING" id="504805.SAMN05421505_11278"/>
<sequence>MPVPSPERRKSLEQARKQYQQDLMSSEDVSRYLTENRGLSWETITHFRLGVVGNPSPEHDDYRGMLAIPYMAPNGDTLSIRFRNLSRDGPKYRSMPGDKPRPYNTSAVERAEDYIVLAEGEMDTMSGHQVGLPTIGVPGANCWKPEWAHIFHQYRRVIVPMHGDPAGRKFGASIAEKLSNTYLVDLGDGNDMNSIHTASGPGALREKLAA</sequence>
<dbReference type="AlphaFoldDB" id="A0A1G8AAD1"/>
<gene>
    <name evidence="2" type="ORF">SAMN05421505_11278</name>
</gene>
<name>A0A1G8AAD1_9ACTN</name>
<accession>A0A1G8AAD1</accession>
<dbReference type="EMBL" id="FNCN01000012">
    <property type="protein sequence ID" value="SDH17892.1"/>
    <property type="molecule type" value="Genomic_DNA"/>
</dbReference>
<dbReference type="PANTHER" id="PTHR30313:SF2">
    <property type="entry name" value="DNA PRIMASE"/>
    <property type="match status" value="1"/>
</dbReference>
<evidence type="ECO:0000313" key="3">
    <source>
        <dbReference type="Proteomes" id="UP000198923"/>
    </source>
</evidence>
<keyword evidence="3" id="KW-1185">Reference proteome</keyword>
<feature type="compositionally biased region" description="Basic and acidic residues" evidence="1">
    <location>
        <begin position="1"/>
        <end position="16"/>
    </location>
</feature>
<dbReference type="InterPro" id="IPR050219">
    <property type="entry name" value="DnaG_primase"/>
</dbReference>
<reference evidence="2 3" key="1">
    <citation type="submission" date="2016-10" db="EMBL/GenBank/DDBJ databases">
        <authorList>
            <person name="de Groot N.N."/>
        </authorList>
    </citation>
    <scope>NUCLEOTIDE SEQUENCE [LARGE SCALE GENOMIC DNA]</scope>
    <source>
        <strain evidence="2 3">CPCC 201354</strain>
    </source>
</reference>
<evidence type="ECO:0000313" key="2">
    <source>
        <dbReference type="EMBL" id="SDH17892.1"/>
    </source>
</evidence>
<proteinExistence type="predicted"/>
<dbReference type="GO" id="GO:0005737">
    <property type="term" value="C:cytoplasm"/>
    <property type="evidence" value="ECO:0007669"/>
    <property type="project" value="TreeGrafter"/>
</dbReference>
<dbReference type="InterPro" id="IPR034154">
    <property type="entry name" value="TOPRIM_DnaG/twinkle"/>
</dbReference>
<evidence type="ECO:0008006" key="4">
    <source>
        <dbReference type="Google" id="ProtNLM"/>
    </source>
</evidence>
<dbReference type="GO" id="GO:0006269">
    <property type="term" value="P:DNA replication, synthesis of primer"/>
    <property type="evidence" value="ECO:0007669"/>
    <property type="project" value="TreeGrafter"/>
</dbReference>
<organism evidence="2 3">
    <name type="scientific">Sinosporangium album</name>
    <dbReference type="NCBI Taxonomy" id="504805"/>
    <lineage>
        <taxon>Bacteria</taxon>
        <taxon>Bacillati</taxon>
        <taxon>Actinomycetota</taxon>
        <taxon>Actinomycetes</taxon>
        <taxon>Streptosporangiales</taxon>
        <taxon>Streptosporangiaceae</taxon>
        <taxon>Sinosporangium</taxon>
    </lineage>
</organism>
<dbReference type="Gene3D" id="3.40.1360.10">
    <property type="match status" value="1"/>
</dbReference>
<protein>
    <recommendedName>
        <fullName evidence="4">DNA primase</fullName>
    </recommendedName>
</protein>
<dbReference type="Pfam" id="PF13155">
    <property type="entry name" value="Toprim_2"/>
    <property type="match status" value="1"/>
</dbReference>
<dbReference type="SUPFAM" id="SSF56731">
    <property type="entry name" value="DNA primase core"/>
    <property type="match status" value="1"/>
</dbReference>
<dbReference type="Proteomes" id="UP000198923">
    <property type="component" value="Unassembled WGS sequence"/>
</dbReference>